<dbReference type="SUPFAM" id="SSF47473">
    <property type="entry name" value="EF-hand"/>
    <property type="match status" value="1"/>
</dbReference>
<gene>
    <name evidence="3" type="ORF">TrVE_jg662</name>
</gene>
<proteinExistence type="predicted"/>
<evidence type="ECO:0000256" key="1">
    <source>
        <dbReference type="ARBA" id="ARBA00022837"/>
    </source>
</evidence>
<dbReference type="CDD" id="cd00051">
    <property type="entry name" value="EFh"/>
    <property type="match status" value="1"/>
</dbReference>
<dbReference type="Pfam" id="PF13499">
    <property type="entry name" value="EF-hand_7"/>
    <property type="match status" value="1"/>
</dbReference>
<evidence type="ECO:0000313" key="4">
    <source>
        <dbReference type="Proteomes" id="UP001165160"/>
    </source>
</evidence>
<organism evidence="3 4">
    <name type="scientific">Triparma verrucosa</name>
    <dbReference type="NCBI Taxonomy" id="1606542"/>
    <lineage>
        <taxon>Eukaryota</taxon>
        <taxon>Sar</taxon>
        <taxon>Stramenopiles</taxon>
        <taxon>Ochrophyta</taxon>
        <taxon>Bolidophyceae</taxon>
        <taxon>Parmales</taxon>
        <taxon>Triparmaceae</taxon>
        <taxon>Triparma</taxon>
    </lineage>
</organism>
<keyword evidence="1" id="KW-0106">Calcium</keyword>
<dbReference type="Proteomes" id="UP001165160">
    <property type="component" value="Unassembled WGS sequence"/>
</dbReference>
<sequence>MREASLQGRMVGGVRAKVVDMKKKSHEHKTPRDKDGRVIRVTGDHRVVAESVIKTADQGTYDGSISINEMQVFLKGTEYEEFMEWLTGLKDGNTGRFHELDKDGSSTIEAEELSLAVAEFYSMTGPKSLEKIVRFAKESLALLVVKAEERRKSQVQLKAKNEQLLVEKKAREEKRKWLANQSLHTTAGMEKLHNIQHKLKAACYSSFSFGMDLEYMFKKFDKDGNGTLDYEELRALVRKVLKVPPTDVSDGELEALFGFLDFDNGGTIEQKELADFLEKKDNDSLALLSHMQYVGPKRTATEELCALINFKTKEELNVERKQPRPPPGEVPWQSSTKCKWNVKPTAGIGLQVYVPKG</sequence>
<evidence type="ECO:0000313" key="3">
    <source>
        <dbReference type="EMBL" id="GMI15974.1"/>
    </source>
</evidence>
<dbReference type="SMART" id="SM00054">
    <property type="entry name" value="EFh"/>
    <property type="match status" value="3"/>
</dbReference>
<dbReference type="PROSITE" id="PS00018">
    <property type="entry name" value="EF_HAND_1"/>
    <property type="match status" value="2"/>
</dbReference>
<dbReference type="InterPro" id="IPR018247">
    <property type="entry name" value="EF_Hand_1_Ca_BS"/>
</dbReference>
<dbReference type="Gene3D" id="1.10.238.10">
    <property type="entry name" value="EF-hand"/>
    <property type="match status" value="2"/>
</dbReference>
<keyword evidence="4" id="KW-1185">Reference proteome</keyword>
<feature type="domain" description="EF-hand" evidence="2">
    <location>
        <begin position="97"/>
        <end position="123"/>
    </location>
</feature>
<feature type="domain" description="EF-hand" evidence="2">
    <location>
        <begin position="248"/>
        <end position="283"/>
    </location>
</feature>
<protein>
    <recommendedName>
        <fullName evidence="2">EF-hand domain-containing protein</fullName>
    </recommendedName>
</protein>
<evidence type="ECO:0000259" key="2">
    <source>
        <dbReference type="PROSITE" id="PS50222"/>
    </source>
</evidence>
<feature type="domain" description="EF-hand" evidence="2">
    <location>
        <begin position="208"/>
        <end position="243"/>
    </location>
</feature>
<dbReference type="GO" id="GO:0005509">
    <property type="term" value="F:calcium ion binding"/>
    <property type="evidence" value="ECO:0007669"/>
    <property type="project" value="InterPro"/>
</dbReference>
<name>A0A9W7FPR6_9STRA</name>
<dbReference type="AlphaFoldDB" id="A0A9W7FPR6"/>
<accession>A0A9W7FPR6</accession>
<dbReference type="InterPro" id="IPR011992">
    <property type="entry name" value="EF-hand-dom_pair"/>
</dbReference>
<dbReference type="InterPro" id="IPR002048">
    <property type="entry name" value="EF_hand_dom"/>
</dbReference>
<dbReference type="EMBL" id="BRXX01000537">
    <property type="protein sequence ID" value="GMI15974.1"/>
    <property type="molecule type" value="Genomic_DNA"/>
</dbReference>
<dbReference type="PROSITE" id="PS50222">
    <property type="entry name" value="EF_HAND_2"/>
    <property type="match status" value="3"/>
</dbReference>
<comment type="caution">
    <text evidence="3">The sequence shown here is derived from an EMBL/GenBank/DDBJ whole genome shotgun (WGS) entry which is preliminary data.</text>
</comment>
<reference evidence="4" key="1">
    <citation type="journal article" date="2023" name="Commun. Biol.">
        <title>Genome analysis of Parmales, the sister group of diatoms, reveals the evolutionary specialization of diatoms from phago-mixotrophs to photoautotrophs.</title>
        <authorList>
            <person name="Ban H."/>
            <person name="Sato S."/>
            <person name="Yoshikawa S."/>
            <person name="Yamada K."/>
            <person name="Nakamura Y."/>
            <person name="Ichinomiya M."/>
            <person name="Sato N."/>
            <person name="Blanc-Mathieu R."/>
            <person name="Endo H."/>
            <person name="Kuwata A."/>
            <person name="Ogata H."/>
        </authorList>
    </citation>
    <scope>NUCLEOTIDE SEQUENCE [LARGE SCALE GENOMIC DNA]</scope>
    <source>
        <strain evidence="4">NIES 3699</strain>
    </source>
</reference>